<dbReference type="Proteomes" id="UP000784294">
    <property type="component" value="Unassembled WGS sequence"/>
</dbReference>
<comment type="caution">
    <text evidence="1">The sequence shown here is derived from an EMBL/GenBank/DDBJ whole genome shotgun (WGS) entry which is preliminary data.</text>
</comment>
<dbReference type="AlphaFoldDB" id="A0A448WMB4"/>
<accession>A0A448WMB4</accession>
<protein>
    <submittedName>
        <fullName evidence="1">Uncharacterized protein</fullName>
    </submittedName>
</protein>
<evidence type="ECO:0000313" key="2">
    <source>
        <dbReference type="Proteomes" id="UP000784294"/>
    </source>
</evidence>
<keyword evidence="2" id="KW-1185">Reference proteome</keyword>
<organism evidence="1 2">
    <name type="scientific">Protopolystoma xenopodis</name>
    <dbReference type="NCBI Taxonomy" id="117903"/>
    <lineage>
        <taxon>Eukaryota</taxon>
        <taxon>Metazoa</taxon>
        <taxon>Spiralia</taxon>
        <taxon>Lophotrochozoa</taxon>
        <taxon>Platyhelminthes</taxon>
        <taxon>Monogenea</taxon>
        <taxon>Polyopisthocotylea</taxon>
        <taxon>Polystomatidea</taxon>
        <taxon>Polystomatidae</taxon>
        <taxon>Protopolystoma</taxon>
    </lineage>
</organism>
<proteinExistence type="predicted"/>
<sequence>METACLSPPLLDILPPQQLSSLHLTDEAGFTADSDSTVCTEIVSEALEVFYPALGTICRNCAPSFNSSLAPIF</sequence>
<reference evidence="1" key="1">
    <citation type="submission" date="2018-11" db="EMBL/GenBank/DDBJ databases">
        <authorList>
            <consortium name="Pathogen Informatics"/>
        </authorList>
    </citation>
    <scope>NUCLEOTIDE SEQUENCE</scope>
</reference>
<name>A0A448WMB4_9PLAT</name>
<dbReference type="EMBL" id="CAAALY010023911">
    <property type="protein sequence ID" value="VEL15237.1"/>
    <property type="molecule type" value="Genomic_DNA"/>
</dbReference>
<gene>
    <name evidence="1" type="ORF">PXEA_LOCUS8677</name>
</gene>
<evidence type="ECO:0000313" key="1">
    <source>
        <dbReference type="EMBL" id="VEL15237.1"/>
    </source>
</evidence>